<evidence type="ECO:0000313" key="2">
    <source>
        <dbReference type="EMBL" id="GMH31042.1"/>
    </source>
</evidence>
<reference evidence="2" key="1">
    <citation type="submission" date="2023-05" db="EMBL/GenBank/DDBJ databases">
        <title>Nepenthes gracilis genome sequencing.</title>
        <authorList>
            <person name="Fukushima K."/>
        </authorList>
    </citation>
    <scope>NUCLEOTIDE SEQUENCE</scope>
    <source>
        <strain evidence="2">SING2019-196</strain>
    </source>
</reference>
<keyword evidence="3" id="KW-1185">Reference proteome</keyword>
<dbReference type="GO" id="GO:0043139">
    <property type="term" value="F:5'-3' DNA helicase activity"/>
    <property type="evidence" value="ECO:0007669"/>
    <property type="project" value="InterPro"/>
</dbReference>
<name>A0AAD3TKA7_NEPGR</name>
<dbReference type="EMBL" id="BSYO01000039">
    <property type="protein sequence ID" value="GMH31042.1"/>
    <property type="molecule type" value="Genomic_DNA"/>
</dbReference>
<dbReference type="SMART" id="SM00493">
    <property type="entry name" value="TOPRIM"/>
    <property type="match status" value="1"/>
</dbReference>
<dbReference type="InterPro" id="IPR027032">
    <property type="entry name" value="Twinkle-like"/>
</dbReference>
<accession>A0AAD3TKA7</accession>
<dbReference type="SUPFAM" id="SSF56731">
    <property type="entry name" value="DNA primase core"/>
    <property type="match status" value="1"/>
</dbReference>
<dbReference type="GO" id="GO:0003697">
    <property type="term" value="F:single-stranded DNA binding"/>
    <property type="evidence" value="ECO:0007669"/>
    <property type="project" value="InterPro"/>
</dbReference>
<evidence type="ECO:0000313" key="3">
    <source>
        <dbReference type="Proteomes" id="UP001279734"/>
    </source>
</evidence>
<dbReference type="Proteomes" id="UP001279734">
    <property type="component" value="Unassembled WGS sequence"/>
</dbReference>
<dbReference type="Pfam" id="PF13662">
    <property type="entry name" value="Toprim_4"/>
    <property type="match status" value="1"/>
</dbReference>
<dbReference type="Gene3D" id="3.40.1360.10">
    <property type="match status" value="1"/>
</dbReference>
<dbReference type="InterPro" id="IPR034154">
    <property type="entry name" value="TOPRIM_DnaG/twinkle"/>
</dbReference>
<comment type="caution">
    <text evidence="2">The sequence shown here is derived from an EMBL/GenBank/DDBJ whole genome shotgun (WGS) entry which is preliminary data.</text>
</comment>
<dbReference type="PANTHER" id="PTHR12873:SF6">
    <property type="entry name" value="TOPRIM DOMAIN-CONTAINING PROTEIN"/>
    <property type="match status" value="1"/>
</dbReference>
<dbReference type="AlphaFoldDB" id="A0AAD3TKA7"/>
<dbReference type="CDD" id="cd01029">
    <property type="entry name" value="TOPRIM_primases"/>
    <property type="match status" value="1"/>
</dbReference>
<sequence>MILSHGHSRSLNSLLPSNLLKISLHSVFLCKGQNCSISCPTKRTMTTAKLPLSSSRSSKRLEYPNFSHLWVSAPKLRCGSRFSSYAPVRVNMDQPVEDETIDLNKLKVLKQKIEAYGINCESSSPGFYTHLICPKCKGGRLMERSLSFHMNQTPNFAMWRCFRAECGWTGQASVDGRLKSQGVDHVSEHQSLRGVKDGSLGLEALGDQLLAYFAERMISRECLQRNFVMQLSGDKNVIAFTYRQNGVLVGCKYRCINKKFWQEKGTEKTLYGLDDIKGASEIIIVEGEIDKLSMEEAGFCNCVSVPGGAPRKVSAKELPPWEKDIAYQYIWNCKEYLDKASRIILATDGDAPGQALAEELARRLGKERCWRVCWPHGEYSSCFKDANEVLMNLGADALRKTVQQAQLIAAILRDCRTNRKYTT</sequence>
<dbReference type="PANTHER" id="PTHR12873">
    <property type="entry name" value="T7-LIKE MITOCHONDRIAL DNA HELICASE"/>
    <property type="match status" value="1"/>
</dbReference>
<protein>
    <recommendedName>
        <fullName evidence="1">Toprim domain-containing protein</fullName>
    </recommendedName>
</protein>
<feature type="domain" description="Toprim" evidence="1">
    <location>
        <begin position="280"/>
        <end position="369"/>
    </location>
</feature>
<evidence type="ECO:0000259" key="1">
    <source>
        <dbReference type="SMART" id="SM00493"/>
    </source>
</evidence>
<organism evidence="2 3">
    <name type="scientific">Nepenthes gracilis</name>
    <name type="common">Slender pitcher plant</name>
    <dbReference type="NCBI Taxonomy" id="150966"/>
    <lineage>
        <taxon>Eukaryota</taxon>
        <taxon>Viridiplantae</taxon>
        <taxon>Streptophyta</taxon>
        <taxon>Embryophyta</taxon>
        <taxon>Tracheophyta</taxon>
        <taxon>Spermatophyta</taxon>
        <taxon>Magnoliopsida</taxon>
        <taxon>eudicotyledons</taxon>
        <taxon>Gunneridae</taxon>
        <taxon>Pentapetalae</taxon>
        <taxon>Caryophyllales</taxon>
        <taxon>Nepenthaceae</taxon>
        <taxon>Nepenthes</taxon>
    </lineage>
</organism>
<proteinExistence type="predicted"/>
<dbReference type="InterPro" id="IPR006171">
    <property type="entry name" value="TOPRIM_dom"/>
</dbReference>
<gene>
    <name evidence="2" type="ORF">Nepgr_032885</name>
</gene>